<dbReference type="GO" id="GO:0004252">
    <property type="term" value="F:serine-type endopeptidase activity"/>
    <property type="evidence" value="ECO:0007669"/>
    <property type="project" value="UniProtKB-EC"/>
</dbReference>
<keyword evidence="6 9" id="KW-0645">Protease</keyword>
<comment type="function">
    <text evidence="4">Tryptase is the major neutral protease present in mast cells and is secreted upon the coupled activation-degranulation response of this cell type.</text>
</comment>
<evidence type="ECO:0000256" key="5">
    <source>
        <dbReference type="ARBA" id="ARBA00066748"/>
    </source>
</evidence>
<reference evidence="9 10" key="1">
    <citation type="journal article" date="2020" name="Nature">
        <title>Six reference-quality genomes reveal evolution of bat adaptations.</title>
        <authorList>
            <person name="Jebb D."/>
            <person name="Huang Z."/>
            <person name="Pippel M."/>
            <person name="Hughes G.M."/>
            <person name="Lavrichenko K."/>
            <person name="Devanna P."/>
            <person name="Winkler S."/>
            <person name="Jermiin L.S."/>
            <person name="Skirmuntt E.C."/>
            <person name="Katzourakis A."/>
            <person name="Burkitt-Gray L."/>
            <person name="Ray D.A."/>
            <person name="Sullivan K.A.M."/>
            <person name="Roscito J.G."/>
            <person name="Kirilenko B.M."/>
            <person name="Davalos L.M."/>
            <person name="Corthals A.P."/>
            <person name="Power M.L."/>
            <person name="Jones G."/>
            <person name="Ransome R.D."/>
            <person name="Dechmann D.K.N."/>
            <person name="Locatelli A.G."/>
            <person name="Puechmaille S.J."/>
            <person name="Fedrigo O."/>
            <person name="Jarvis E.D."/>
            <person name="Hiller M."/>
            <person name="Vernes S.C."/>
            <person name="Myers E.W."/>
            <person name="Teeling E.C."/>
        </authorList>
    </citation>
    <scope>NUCLEOTIDE SEQUENCE [LARGE SCALE GENOMIC DNA]</scope>
    <source>
        <strain evidence="9">MRouAeg1</strain>
        <tissue evidence="9">Muscle</tissue>
    </source>
</reference>
<dbReference type="PRINTS" id="PR00722">
    <property type="entry name" value="CHYMOTRYPSIN"/>
</dbReference>
<evidence type="ECO:0000313" key="9">
    <source>
        <dbReference type="EMBL" id="KAF6402181.1"/>
    </source>
</evidence>
<dbReference type="AlphaFoldDB" id="A0A7J8BUR9"/>
<feature type="signal peptide" evidence="7">
    <location>
        <begin position="1"/>
        <end position="22"/>
    </location>
</feature>
<organism evidence="9 10">
    <name type="scientific">Rousettus aegyptiacus</name>
    <name type="common">Egyptian fruit bat</name>
    <name type="synonym">Pteropus aegyptiacus</name>
    <dbReference type="NCBI Taxonomy" id="9407"/>
    <lineage>
        <taxon>Eukaryota</taxon>
        <taxon>Metazoa</taxon>
        <taxon>Chordata</taxon>
        <taxon>Craniata</taxon>
        <taxon>Vertebrata</taxon>
        <taxon>Euteleostomi</taxon>
        <taxon>Mammalia</taxon>
        <taxon>Eutheria</taxon>
        <taxon>Laurasiatheria</taxon>
        <taxon>Chiroptera</taxon>
        <taxon>Yinpterochiroptera</taxon>
        <taxon>Pteropodoidea</taxon>
        <taxon>Pteropodidae</taxon>
        <taxon>Rousettinae</taxon>
        <taxon>Rousettus</taxon>
    </lineage>
</organism>
<keyword evidence="6" id="KW-0720">Serine protease</keyword>
<dbReference type="EMBL" id="JACASE010000016">
    <property type="protein sequence ID" value="KAF6402181.1"/>
    <property type="molecule type" value="Genomic_DNA"/>
</dbReference>
<dbReference type="InterPro" id="IPR001314">
    <property type="entry name" value="Peptidase_S1A"/>
</dbReference>
<dbReference type="Gene3D" id="2.40.10.10">
    <property type="entry name" value="Trypsin-like serine proteases"/>
    <property type="match status" value="2"/>
</dbReference>
<accession>A0A7J8BUR9</accession>
<dbReference type="GO" id="GO:0006508">
    <property type="term" value="P:proteolysis"/>
    <property type="evidence" value="ECO:0007669"/>
    <property type="project" value="UniProtKB-KW"/>
</dbReference>
<feature type="domain" description="Peptidase S1" evidence="8">
    <location>
        <begin position="40"/>
        <end position="278"/>
    </location>
</feature>
<dbReference type="PROSITE" id="PS00135">
    <property type="entry name" value="TRYPSIN_SER"/>
    <property type="match status" value="1"/>
</dbReference>
<evidence type="ECO:0000256" key="6">
    <source>
        <dbReference type="RuleBase" id="RU363034"/>
    </source>
</evidence>
<dbReference type="PROSITE" id="PS50240">
    <property type="entry name" value="TRYPSIN_DOM"/>
    <property type="match status" value="1"/>
</dbReference>
<evidence type="ECO:0000259" key="8">
    <source>
        <dbReference type="PROSITE" id="PS50240"/>
    </source>
</evidence>
<dbReference type="SMART" id="SM00020">
    <property type="entry name" value="Tryp_SPc"/>
    <property type="match status" value="1"/>
</dbReference>
<evidence type="ECO:0000256" key="7">
    <source>
        <dbReference type="SAM" id="SignalP"/>
    </source>
</evidence>
<gene>
    <name evidence="9" type="ORF">HJG63_016006</name>
</gene>
<dbReference type="Proteomes" id="UP000593571">
    <property type="component" value="Unassembled WGS sequence"/>
</dbReference>
<evidence type="ECO:0000256" key="3">
    <source>
        <dbReference type="ARBA" id="ARBA00050838"/>
    </source>
</evidence>
<dbReference type="PANTHER" id="PTHR24253:SF162">
    <property type="entry name" value="SERINE PROTEASE 48"/>
    <property type="match status" value="1"/>
</dbReference>
<feature type="chain" id="PRO_5029896903" description="tryptase" evidence="7">
    <location>
        <begin position="23"/>
        <end position="318"/>
    </location>
</feature>
<protein>
    <recommendedName>
        <fullName evidence="5">tryptase</fullName>
        <ecNumber evidence="5">3.4.21.59</ecNumber>
    </recommendedName>
</protein>
<proteinExistence type="predicted"/>
<keyword evidence="6" id="KW-0378">Hydrolase</keyword>
<dbReference type="PANTHER" id="PTHR24253">
    <property type="entry name" value="TRANSMEMBRANE PROTEASE SERINE"/>
    <property type="match status" value="1"/>
</dbReference>
<evidence type="ECO:0000313" key="10">
    <source>
        <dbReference type="Proteomes" id="UP000593571"/>
    </source>
</evidence>
<name>A0A7J8BUR9_ROUAE</name>
<comment type="subunit">
    <text evidence="1">Homotetramer.</text>
</comment>
<comment type="catalytic activity">
    <reaction evidence="3">
        <text>Preferential cleavage: Arg-|-Xaa, Lys-|-Xaa, but with more restricted specificity than trypsin.</text>
        <dbReference type="EC" id="3.4.21.59"/>
    </reaction>
</comment>
<keyword evidence="10" id="KW-1185">Reference proteome</keyword>
<keyword evidence="7" id="KW-0732">Signal</keyword>
<keyword evidence="2" id="KW-1015">Disulfide bond</keyword>
<dbReference type="InterPro" id="IPR001254">
    <property type="entry name" value="Trypsin_dom"/>
</dbReference>
<dbReference type="SUPFAM" id="SSF50494">
    <property type="entry name" value="Trypsin-like serine proteases"/>
    <property type="match status" value="1"/>
</dbReference>
<dbReference type="InterPro" id="IPR009003">
    <property type="entry name" value="Peptidase_S1_PA"/>
</dbReference>
<dbReference type="InterPro" id="IPR043504">
    <property type="entry name" value="Peptidase_S1_PA_chymotrypsin"/>
</dbReference>
<dbReference type="PROSITE" id="PS00134">
    <property type="entry name" value="TRYPSIN_HIS"/>
    <property type="match status" value="1"/>
</dbReference>
<evidence type="ECO:0000256" key="2">
    <source>
        <dbReference type="ARBA" id="ARBA00023157"/>
    </source>
</evidence>
<comment type="caution">
    <text evidence="9">The sequence shown here is derived from an EMBL/GenBank/DDBJ whole genome shotgun (WGS) entry which is preliminary data.</text>
</comment>
<dbReference type="Pfam" id="PF00089">
    <property type="entry name" value="Trypsin"/>
    <property type="match status" value="1"/>
</dbReference>
<dbReference type="CDD" id="cd00190">
    <property type="entry name" value="Tryp_SPc"/>
    <property type="match status" value="1"/>
</dbReference>
<dbReference type="FunFam" id="2.40.10.10:FF:000039">
    <property type="entry name" value="Brain-specific serine protease 4"/>
    <property type="match status" value="1"/>
</dbReference>
<sequence length="318" mass="34956">MGPAGCAFLLSLLLGSCPSSSSKKKDLQSVCGRPVYSGRVMGGQDAAVGHWPWQVSLHIGESHICGGSLIHKRWILTAAHCIKMSWFPLLHTVWLGTIKIGYSNNGVKHHVSKIIIHPMFQDSTADIALLKLLSRVTFTPFILPICLPSITKQLTIPDSCWVTGWGNKNGGDNNYHSTLQEVEVPIINRQACERLYNPISSIMPESEPVIGEDMICAGDTYKMKDSCKGDSGGPMSCHIDGVWILIGLVSWGAECGKSLPGVYTSVIYYEKWINATISRAEVWGPTIWTYLTSCSLLYSSLWLPWDPPVPWANILPGE</sequence>
<dbReference type="InterPro" id="IPR018114">
    <property type="entry name" value="TRYPSIN_HIS"/>
</dbReference>
<dbReference type="InterPro" id="IPR033116">
    <property type="entry name" value="TRYPSIN_SER"/>
</dbReference>
<evidence type="ECO:0000256" key="1">
    <source>
        <dbReference type="ARBA" id="ARBA00011881"/>
    </source>
</evidence>
<evidence type="ECO:0000256" key="4">
    <source>
        <dbReference type="ARBA" id="ARBA00054350"/>
    </source>
</evidence>
<dbReference type="EC" id="3.4.21.59" evidence="5"/>